<evidence type="ECO:0000313" key="1">
    <source>
        <dbReference type="EMBL" id="VAW74680.1"/>
    </source>
</evidence>
<name>A0A3B0YD00_9ZZZZ</name>
<organism evidence="1">
    <name type="scientific">hydrothermal vent metagenome</name>
    <dbReference type="NCBI Taxonomy" id="652676"/>
    <lineage>
        <taxon>unclassified sequences</taxon>
        <taxon>metagenomes</taxon>
        <taxon>ecological metagenomes</taxon>
    </lineage>
</organism>
<reference evidence="1" key="1">
    <citation type="submission" date="2018-06" db="EMBL/GenBank/DDBJ databases">
        <authorList>
            <person name="Zhirakovskaya E."/>
        </authorList>
    </citation>
    <scope>NUCLEOTIDE SEQUENCE</scope>
</reference>
<accession>A0A3B0YD00</accession>
<dbReference type="EMBL" id="UOFL01000061">
    <property type="protein sequence ID" value="VAW74680.1"/>
    <property type="molecule type" value="Genomic_DNA"/>
</dbReference>
<dbReference type="AlphaFoldDB" id="A0A3B0YD00"/>
<gene>
    <name evidence="1" type="ORF">MNBD_GAMMA12-3122</name>
</gene>
<protein>
    <submittedName>
        <fullName evidence="1">Uncharacterized protein</fullName>
    </submittedName>
</protein>
<feature type="non-terminal residue" evidence="1">
    <location>
        <position position="53"/>
    </location>
</feature>
<sequence>MYHPLNILNLKTKNMRPNAQLDSITFVQLSDCLNMPSILTVNGHFCNSFHNLT</sequence>
<proteinExistence type="predicted"/>